<feature type="transmembrane region" description="Helical" evidence="2">
    <location>
        <begin position="146"/>
        <end position="171"/>
    </location>
</feature>
<dbReference type="PANTHER" id="PTHR45431">
    <property type="entry name" value="RHODANESE-LIKE DOMAIN-CONTAINING PROTEIN 15, CHLOROPLASTIC"/>
    <property type="match status" value="1"/>
</dbReference>
<sequence>MSTANPIANASPRDVEQRRHAGEPVVIVDVRTPAEFRGVHAVGARNVPLDVLDQHTAELRQAAGTGPLYMICQGGGRSRQACERLAAQQIAVVNIDGGTNAWVAAGLPVERGKQTISLERQVRIAAGSLALTGALLAWFVHPAFVWLSAFIGAGLLFAGVTDTCGMGMMLAKMPWNRS</sequence>
<dbReference type="Pfam" id="PF11127">
    <property type="entry name" value="YgaP-like_TM"/>
    <property type="match status" value="1"/>
</dbReference>
<dbReference type="OrthoDB" id="9800872at2"/>
<dbReference type="SMART" id="SM00450">
    <property type="entry name" value="RHOD"/>
    <property type="match status" value="1"/>
</dbReference>
<keyword evidence="2" id="KW-0472">Membrane</keyword>
<organism evidence="4 5">
    <name type="scientific">Lacipirellula limnantheis</name>
    <dbReference type="NCBI Taxonomy" id="2528024"/>
    <lineage>
        <taxon>Bacteria</taxon>
        <taxon>Pseudomonadati</taxon>
        <taxon>Planctomycetota</taxon>
        <taxon>Planctomycetia</taxon>
        <taxon>Pirellulales</taxon>
        <taxon>Lacipirellulaceae</taxon>
        <taxon>Lacipirellula</taxon>
    </lineage>
</organism>
<keyword evidence="5" id="KW-1185">Reference proteome</keyword>
<dbReference type="Gene3D" id="3.40.250.10">
    <property type="entry name" value="Rhodanese-like domain"/>
    <property type="match status" value="1"/>
</dbReference>
<dbReference type="KEGG" id="llh:I41_50330"/>
<dbReference type="PROSITE" id="PS50206">
    <property type="entry name" value="RHODANESE_3"/>
    <property type="match status" value="1"/>
</dbReference>
<dbReference type="AlphaFoldDB" id="A0A517U5F7"/>
<dbReference type="InterPro" id="IPR052367">
    <property type="entry name" value="Thiosulfate_ST/Rhodanese-like"/>
</dbReference>
<gene>
    <name evidence="4" type="primary">ygaP_2</name>
    <name evidence="4" type="ORF">I41_50330</name>
</gene>
<dbReference type="Proteomes" id="UP000317909">
    <property type="component" value="Chromosome"/>
</dbReference>
<dbReference type="Gene3D" id="6.10.140.1340">
    <property type="match status" value="1"/>
</dbReference>
<evidence type="ECO:0000259" key="3">
    <source>
        <dbReference type="PROSITE" id="PS50206"/>
    </source>
</evidence>
<reference evidence="4 5" key="1">
    <citation type="submission" date="2019-02" db="EMBL/GenBank/DDBJ databases">
        <title>Deep-cultivation of Planctomycetes and their phenomic and genomic characterization uncovers novel biology.</title>
        <authorList>
            <person name="Wiegand S."/>
            <person name="Jogler M."/>
            <person name="Boedeker C."/>
            <person name="Pinto D."/>
            <person name="Vollmers J."/>
            <person name="Rivas-Marin E."/>
            <person name="Kohn T."/>
            <person name="Peeters S.H."/>
            <person name="Heuer A."/>
            <person name="Rast P."/>
            <person name="Oberbeckmann S."/>
            <person name="Bunk B."/>
            <person name="Jeske O."/>
            <person name="Meyerdierks A."/>
            <person name="Storesund J.E."/>
            <person name="Kallscheuer N."/>
            <person name="Luecker S."/>
            <person name="Lage O.M."/>
            <person name="Pohl T."/>
            <person name="Merkel B.J."/>
            <person name="Hornburger P."/>
            <person name="Mueller R.-W."/>
            <person name="Bruemmer F."/>
            <person name="Labrenz M."/>
            <person name="Spormann A.M."/>
            <person name="Op den Camp H."/>
            <person name="Overmann J."/>
            <person name="Amann R."/>
            <person name="Jetten M.S.M."/>
            <person name="Mascher T."/>
            <person name="Medema M.H."/>
            <person name="Devos D.P."/>
            <person name="Kaster A.-K."/>
            <person name="Ovreas L."/>
            <person name="Rohde M."/>
            <person name="Galperin M.Y."/>
            <person name="Jogler C."/>
        </authorList>
    </citation>
    <scope>NUCLEOTIDE SEQUENCE [LARGE SCALE GENOMIC DNA]</scope>
    <source>
        <strain evidence="4 5">I41</strain>
    </source>
</reference>
<evidence type="ECO:0000313" key="4">
    <source>
        <dbReference type="EMBL" id="QDT75790.1"/>
    </source>
</evidence>
<dbReference type="InterPro" id="IPR001763">
    <property type="entry name" value="Rhodanese-like_dom"/>
</dbReference>
<dbReference type="Pfam" id="PF00581">
    <property type="entry name" value="Rhodanese"/>
    <property type="match status" value="1"/>
</dbReference>
<proteinExistence type="predicted"/>
<evidence type="ECO:0000256" key="2">
    <source>
        <dbReference type="SAM" id="Phobius"/>
    </source>
</evidence>
<feature type="domain" description="Rhodanese" evidence="3">
    <location>
        <begin position="21"/>
        <end position="111"/>
    </location>
</feature>
<evidence type="ECO:0000256" key="1">
    <source>
        <dbReference type="SAM" id="MobiDB-lite"/>
    </source>
</evidence>
<feature type="region of interest" description="Disordered" evidence="1">
    <location>
        <begin position="1"/>
        <end position="20"/>
    </location>
</feature>
<dbReference type="InterPro" id="IPR021309">
    <property type="entry name" value="YgaP-like_TM"/>
</dbReference>
<protein>
    <submittedName>
        <fullName evidence="4">Inner membrane protein YgaP</fullName>
    </submittedName>
</protein>
<dbReference type="SUPFAM" id="SSF52821">
    <property type="entry name" value="Rhodanese/Cell cycle control phosphatase"/>
    <property type="match status" value="1"/>
</dbReference>
<accession>A0A517U5F7</accession>
<dbReference type="EMBL" id="CP036339">
    <property type="protein sequence ID" value="QDT75790.1"/>
    <property type="molecule type" value="Genomic_DNA"/>
</dbReference>
<evidence type="ECO:0000313" key="5">
    <source>
        <dbReference type="Proteomes" id="UP000317909"/>
    </source>
</evidence>
<dbReference type="CDD" id="cd00158">
    <property type="entry name" value="RHOD"/>
    <property type="match status" value="1"/>
</dbReference>
<dbReference type="InterPro" id="IPR036873">
    <property type="entry name" value="Rhodanese-like_dom_sf"/>
</dbReference>
<keyword evidence="2" id="KW-1133">Transmembrane helix</keyword>
<dbReference type="RefSeq" id="WP_145435569.1">
    <property type="nucleotide sequence ID" value="NZ_CP036339.1"/>
</dbReference>
<name>A0A517U5F7_9BACT</name>
<dbReference type="PANTHER" id="PTHR45431:SF3">
    <property type="entry name" value="RHODANESE-LIKE DOMAIN-CONTAINING PROTEIN 15, CHLOROPLASTIC"/>
    <property type="match status" value="1"/>
</dbReference>
<keyword evidence="2" id="KW-0812">Transmembrane</keyword>